<evidence type="ECO:0000259" key="6">
    <source>
        <dbReference type="Pfam" id="PF00441"/>
    </source>
</evidence>
<sequence>MHRRHLQFLLYDVLQADDLAHWPRFSEHSRDTFNAVLDLAHDLAVDTFLPHNRKADLNEPRFEDGRVILIPEVKQALDAYVKAGFMSAMADSDQGGMQLPFLIDSAASASFSAANVSTFAYPLLAKGVANLLSAHGTAEQQRLYRDPIIAGRFYGTMCLSEPQAGSSLGDLRTRAVRQPEGHYLLEGAKMWISGGEHDLGENIIHLVLARLPDAPAGVRGISLFLVPKFHVHDDGSLGERNDVQLAGVNHKMGYRGTVNTFLKFGEQGRCTGYLVGRENEGLANMFHMMNEARIGVGLGATMLGYAGYLHSLQYARERTQGRHPDQKNPDAPPVPLIEHADIRRMLLQQKTWTEGAQALALYGARLVDEKAHAPEEKIRQDATLLLDFLTPIIKAWPSEWCLRANEQAIQILGGYGYTREYPVEQFYRDNRLNPIHEGTNGIQAMDLLGRKAMMQGGAALALLAQRITATLDMLRDNPRLQPLAVEMQDYLRLAGDTTALLGQTLARGEVRLGLANASHYLTLIGHLCVGWMWLKQAQVASEKHPRASDTDADFLEGKILACEFFFRHELPIIRHSAALLKSLDDTTLKTTSAHL</sequence>
<evidence type="ECO:0000256" key="2">
    <source>
        <dbReference type="ARBA" id="ARBA00009347"/>
    </source>
</evidence>
<dbReference type="GO" id="GO:0016627">
    <property type="term" value="F:oxidoreductase activity, acting on the CH-CH group of donors"/>
    <property type="evidence" value="ECO:0007669"/>
    <property type="project" value="InterPro"/>
</dbReference>
<evidence type="ECO:0000313" key="10">
    <source>
        <dbReference type="Proteomes" id="UP000006764"/>
    </source>
</evidence>
<evidence type="ECO:0000256" key="5">
    <source>
        <dbReference type="RuleBase" id="RU362125"/>
    </source>
</evidence>
<comment type="similarity">
    <text evidence="2 5">Belongs to the acyl-CoA dehydrogenase family.</text>
</comment>
<evidence type="ECO:0000256" key="3">
    <source>
        <dbReference type="ARBA" id="ARBA00022630"/>
    </source>
</evidence>
<feature type="domain" description="Acyl-CoA oxidase/dehydrogenase middle" evidence="7">
    <location>
        <begin position="157"/>
        <end position="257"/>
    </location>
</feature>
<dbReference type="EMBL" id="CP004387">
    <property type="protein sequence ID" value="AJD47609.1"/>
    <property type="molecule type" value="Genomic_DNA"/>
</dbReference>
<dbReference type="InterPro" id="IPR025878">
    <property type="entry name" value="Acyl-CoA_dh-like_C_dom"/>
</dbReference>
<dbReference type="InterPro" id="IPR036250">
    <property type="entry name" value="AcylCo_DH-like_C"/>
</dbReference>
<dbReference type="Proteomes" id="UP000006764">
    <property type="component" value="Chromosome"/>
</dbReference>
<feature type="domain" description="Acyl-CoA dehydrogenase/oxidase C-terminal" evidence="6">
    <location>
        <begin position="279"/>
        <end position="447"/>
    </location>
</feature>
<dbReference type="SUPFAM" id="SSF56645">
    <property type="entry name" value="Acyl-CoA dehydrogenase NM domain-like"/>
    <property type="match status" value="1"/>
</dbReference>
<protein>
    <submittedName>
        <fullName evidence="9">Acyl-CoA dehydrogenase</fullName>
    </submittedName>
</protein>
<dbReference type="InterPro" id="IPR009075">
    <property type="entry name" value="AcylCo_DH/oxidase_C"/>
</dbReference>
<proteinExistence type="inferred from homology"/>
<evidence type="ECO:0000256" key="4">
    <source>
        <dbReference type="ARBA" id="ARBA00022827"/>
    </source>
</evidence>
<organism evidence="9 10">
    <name type="scientific">Isoalcanivorax pacificus W11-5</name>
    <dbReference type="NCBI Taxonomy" id="391936"/>
    <lineage>
        <taxon>Bacteria</taxon>
        <taxon>Pseudomonadati</taxon>
        <taxon>Pseudomonadota</taxon>
        <taxon>Gammaproteobacteria</taxon>
        <taxon>Oceanospirillales</taxon>
        <taxon>Alcanivoracaceae</taxon>
        <taxon>Isoalcanivorax</taxon>
    </lineage>
</organism>
<evidence type="ECO:0000259" key="7">
    <source>
        <dbReference type="Pfam" id="PF02770"/>
    </source>
</evidence>
<evidence type="ECO:0000259" key="8">
    <source>
        <dbReference type="Pfam" id="PF12806"/>
    </source>
</evidence>
<dbReference type="AlphaFoldDB" id="A0A0B4XHH8"/>
<reference evidence="9 10" key="1">
    <citation type="journal article" date="2012" name="J. Bacteriol.">
        <title>Genome sequence of an alkane-degrading bacterium, Alcanivorax pacificus type strain W11-5, isolated from deep sea sediment.</title>
        <authorList>
            <person name="Lai Q."/>
            <person name="Shao Z."/>
        </authorList>
    </citation>
    <scope>NUCLEOTIDE SEQUENCE [LARGE SCALE GENOMIC DNA]</scope>
    <source>
        <strain evidence="9 10">W11-5</strain>
    </source>
</reference>
<gene>
    <name evidence="9" type="ORF">S7S_05955</name>
</gene>
<dbReference type="InterPro" id="IPR052166">
    <property type="entry name" value="Diverse_Acyl-CoA_DH"/>
</dbReference>
<dbReference type="Gene3D" id="1.10.540.10">
    <property type="entry name" value="Acyl-CoA dehydrogenase/oxidase, N-terminal domain"/>
    <property type="match status" value="1"/>
</dbReference>
<keyword evidence="10" id="KW-1185">Reference proteome</keyword>
<dbReference type="STRING" id="391936.S7S_05955"/>
<dbReference type="Pfam" id="PF02770">
    <property type="entry name" value="Acyl-CoA_dh_M"/>
    <property type="match status" value="1"/>
</dbReference>
<dbReference type="InterPro" id="IPR006091">
    <property type="entry name" value="Acyl-CoA_Oxase/DH_mid-dom"/>
</dbReference>
<evidence type="ECO:0000256" key="1">
    <source>
        <dbReference type="ARBA" id="ARBA00001974"/>
    </source>
</evidence>
<dbReference type="Pfam" id="PF12806">
    <property type="entry name" value="Acyl-CoA_dh_C"/>
    <property type="match status" value="1"/>
</dbReference>
<keyword evidence="4 5" id="KW-0274">FAD</keyword>
<keyword evidence="5" id="KW-0560">Oxidoreductase</keyword>
<dbReference type="InterPro" id="IPR009100">
    <property type="entry name" value="AcylCoA_DH/oxidase_NM_dom_sf"/>
</dbReference>
<comment type="cofactor">
    <cofactor evidence="1 5">
        <name>FAD</name>
        <dbReference type="ChEBI" id="CHEBI:57692"/>
    </cofactor>
</comment>
<dbReference type="InterPro" id="IPR037069">
    <property type="entry name" value="AcylCoA_DH/ox_N_sf"/>
</dbReference>
<name>A0A0B4XHH8_9GAMM</name>
<dbReference type="SUPFAM" id="SSF47203">
    <property type="entry name" value="Acyl-CoA dehydrogenase C-terminal domain-like"/>
    <property type="match status" value="1"/>
</dbReference>
<dbReference type="PANTHER" id="PTHR42803:SF3">
    <property type="entry name" value="ACYL-COA DEHYDROGENASE-RELATED"/>
    <property type="match status" value="1"/>
</dbReference>
<evidence type="ECO:0000313" key="9">
    <source>
        <dbReference type="EMBL" id="AJD47609.1"/>
    </source>
</evidence>
<dbReference type="Gene3D" id="1.20.140.10">
    <property type="entry name" value="Butyryl-CoA Dehydrogenase, subunit A, domain 3"/>
    <property type="match status" value="1"/>
</dbReference>
<dbReference type="Pfam" id="PF00441">
    <property type="entry name" value="Acyl-CoA_dh_1"/>
    <property type="match status" value="1"/>
</dbReference>
<dbReference type="HOGENOM" id="CLU_018204_12_2_6"/>
<dbReference type="KEGG" id="apac:S7S_05955"/>
<dbReference type="GO" id="GO:0050660">
    <property type="term" value="F:flavin adenine dinucleotide binding"/>
    <property type="evidence" value="ECO:0007669"/>
    <property type="project" value="InterPro"/>
</dbReference>
<dbReference type="Gene3D" id="2.40.110.10">
    <property type="entry name" value="Butyryl-CoA Dehydrogenase, subunit A, domain 2"/>
    <property type="match status" value="1"/>
</dbReference>
<dbReference type="InterPro" id="IPR046373">
    <property type="entry name" value="Acyl-CoA_Oxase/DH_mid-dom_sf"/>
</dbReference>
<feature type="domain" description="Acetyl-CoA dehydrogenase-like C-terminal" evidence="8">
    <location>
        <begin position="464"/>
        <end position="589"/>
    </location>
</feature>
<keyword evidence="3 5" id="KW-0285">Flavoprotein</keyword>
<accession>A0A0B4XHH8</accession>
<dbReference type="PANTHER" id="PTHR42803">
    <property type="entry name" value="ACYL-COA DEHYDROGENASE"/>
    <property type="match status" value="1"/>
</dbReference>